<evidence type="ECO:0000256" key="3">
    <source>
        <dbReference type="ARBA" id="ARBA00022448"/>
    </source>
</evidence>
<reference evidence="9 10" key="1">
    <citation type="submission" date="2023-07" db="EMBL/GenBank/DDBJ databases">
        <title>Genomic Encyclopedia of Type Strains, Phase IV (KMG-IV): sequencing the most valuable type-strain genomes for metagenomic binning, comparative biology and taxonomic classification.</title>
        <authorList>
            <person name="Goeker M."/>
        </authorList>
    </citation>
    <scope>NUCLEOTIDE SEQUENCE [LARGE SCALE GENOMIC DNA]</scope>
    <source>
        <strain evidence="9 10">DSM 16784</strain>
    </source>
</reference>
<evidence type="ECO:0000256" key="1">
    <source>
        <dbReference type="ARBA" id="ARBA00004651"/>
    </source>
</evidence>
<keyword evidence="6 8" id="KW-1133">Transmembrane helix</keyword>
<feature type="transmembrane region" description="Helical" evidence="8">
    <location>
        <begin position="208"/>
        <end position="226"/>
    </location>
</feature>
<keyword evidence="10" id="KW-1185">Reference proteome</keyword>
<feature type="transmembrane region" description="Helical" evidence="8">
    <location>
        <begin position="232"/>
        <end position="253"/>
    </location>
</feature>
<keyword evidence="4" id="KW-1003">Cell membrane</keyword>
<proteinExistence type="inferred from homology"/>
<keyword evidence="3" id="KW-0813">Transport</keyword>
<dbReference type="PANTHER" id="PTHR36838:SF1">
    <property type="entry name" value="SLR1864 PROTEIN"/>
    <property type="match status" value="1"/>
</dbReference>
<evidence type="ECO:0000313" key="10">
    <source>
        <dbReference type="Proteomes" id="UP001230220"/>
    </source>
</evidence>
<name>A0ABU0E4J3_9FIRM</name>
<dbReference type="PANTHER" id="PTHR36838">
    <property type="entry name" value="AUXIN EFFLUX CARRIER FAMILY PROTEIN"/>
    <property type="match status" value="1"/>
</dbReference>
<dbReference type="Gene3D" id="1.20.1530.20">
    <property type="match status" value="1"/>
</dbReference>
<dbReference type="Proteomes" id="UP001230220">
    <property type="component" value="Unassembled WGS sequence"/>
</dbReference>
<evidence type="ECO:0000256" key="8">
    <source>
        <dbReference type="SAM" id="Phobius"/>
    </source>
</evidence>
<dbReference type="InterPro" id="IPR004776">
    <property type="entry name" value="Mem_transp_PIN-like"/>
</dbReference>
<comment type="similarity">
    <text evidence="2">Belongs to the auxin efflux carrier (TC 2.A.69) family.</text>
</comment>
<sequence length="291" mass="32214">MFILIGIGYTLHKLGILNKTVSKSLSDILINLTIPIVIFLSFNKPYNNIDATNLLISFVFSIIAHLLFILTAQLLLKDPIDKNIVAIPNSGFMGIPLVSAIVGEYAIFYISAYMVVNSIVQWTYGYNTLSPHNKLSLKKLFLSPLIISILISLFVYFMNIQISSIVTTPLTYLGNMNTPLAMLVLGSFLASSNIKDHLDELKKNLPPILIRLILLPLICVLLGFFVGKDLDFLRRIILILSASPAAISVALFTEKAKLNSNRASVLICLSTLLSLFTIPIILEIAISFWSL</sequence>
<protein>
    <submittedName>
        <fullName evidence="9">Permease</fullName>
    </submittedName>
</protein>
<evidence type="ECO:0000256" key="2">
    <source>
        <dbReference type="ARBA" id="ARBA00010145"/>
    </source>
</evidence>
<dbReference type="InterPro" id="IPR038770">
    <property type="entry name" value="Na+/solute_symporter_sf"/>
</dbReference>
<keyword evidence="7 8" id="KW-0472">Membrane</keyword>
<evidence type="ECO:0000313" key="9">
    <source>
        <dbReference type="EMBL" id="MDQ0361812.1"/>
    </source>
</evidence>
<feature type="transmembrane region" description="Helical" evidence="8">
    <location>
        <begin position="24"/>
        <end position="42"/>
    </location>
</feature>
<feature type="transmembrane region" description="Helical" evidence="8">
    <location>
        <begin position="265"/>
        <end position="289"/>
    </location>
</feature>
<dbReference type="EMBL" id="JAUSUR010000004">
    <property type="protein sequence ID" value="MDQ0361812.1"/>
    <property type="molecule type" value="Genomic_DNA"/>
</dbReference>
<feature type="transmembrane region" description="Helical" evidence="8">
    <location>
        <begin position="140"/>
        <end position="158"/>
    </location>
</feature>
<feature type="transmembrane region" description="Helical" evidence="8">
    <location>
        <begin position="178"/>
        <end position="196"/>
    </location>
</feature>
<accession>A0ABU0E4J3</accession>
<evidence type="ECO:0000256" key="7">
    <source>
        <dbReference type="ARBA" id="ARBA00023136"/>
    </source>
</evidence>
<feature type="transmembrane region" description="Helical" evidence="8">
    <location>
        <begin position="54"/>
        <end position="75"/>
    </location>
</feature>
<organism evidence="9 10">
    <name type="scientific">Breznakia pachnodae</name>
    <dbReference type="NCBI Taxonomy" id="265178"/>
    <lineage>
        <taxon>Bacteria</taxon>
        <taxon>Bacillati</taxon>
        <taxon>Bacillota</taxon>
        <taxon>Erysipelotrichia</taxon>
        <taxon>Erysipelotrichales</taxon>
        <taxon>Erysipelotrichaceae</taxon>
        <taxon>Breznakia</taxon>
    </lineage>
</organism>
<gene>
    <name evidence="9" type="ORF">J2S15_002562</name>
</gene>
<keyword evidence="5 8" id="KW-0812">Transmembrane</keyword>
<dbReference type="Pfam" id="PF03547">
    <property type="entry name" value="Mem_trans"/>
    <property type="match status" value="2"/>
</dbReference>
<evidence type="ECO:0000256" key="4">
    <source>
        <dbReference type="ARBA" id="ARBA00022475"/>
    </source>
</evidence>
<feature type="transmembrane region" description="Helical" evidence="8">
    <location>
        <begin position="95"/>
        <end position="120"/>
    </location>
</feature>
<comment type="caution">
    <text evidence="9">The sequence shown here is derived from an EMBL/GenBank/DDBJ whole genome shotgun (WGS) entry which is preliminary data.</text>
</comment>
<evidence type="ECO:0000256" key="5">
    <source>
        <dbReference type="ARBA" id="ARBA00022692"/>
    </source>
</evidence>
<comment type="subcellular location">
    <subcellularLocation>
        <location evidence="1">Cell membrane</location>
        <topology evidence="1">Multi-pass membrane protein</topology>
    </subcellularLocation>
</comment>
<evidence type="ECO:0000256" key="6">
    <source>
        <dbReference type="ARBA" id="ARBA00022989"/>
    </source>
</evidence>